<feature type="binding site" evidence="19">
    <location>
        <position position="212"/>
    </location>
    <ligand>
        <name>FMN</name>
        <dbReference type="ChEBI" id="CHEBI:58210"/>
    </ligand>
</feature>
<comment type="caution">
    <text evidence="19">Lacks conserved residue(s) required for the propagation of feature annotation.</text>
</comment>
<protein>
    <recommendedName>
        <fullName evidence="19">NADPH--cytochrome P450 reductase</fullName>
        <shortName evidence="19">CPR</shortName>
        <shortName evidence="19">P450R</shortName>
        <ecNumber evidence="19">1.6.2.4</ecNumber>
    </recommendedName>
</protein>
<evidence type="ECO:0000256" key="11">
    <source>
        <dbReference type="ARBA" id="ARBA00022989"/>
    </source>
</evidence>
<evidence type="ECO:0000256" key="5">
    <source>
        <dbReference type="ARBA" id="ARBA00022692"/>
    </source>
</evidence>
<comment type="subcellular location">
    <subcellularLocation>
        <location evidence="19">Endoplasmic reticulum membrane</location>
        <topology evidence="19">Single-pass membrane protein</topology>
        <orientation evidence="19">Cytoplasmic side</orientation>
    </subcellularLocation>
    <subcellularLocation>
        <location evidence="19">Mitochondrion outer membrane</location>
        <topology evidence="19">Single-pass membrane protein</topology>
        <orientation evidence="19">Cytoplasmic side</orientation>
    </subcellularLocation>
    <subcellularLocation>
        <location evidence="19">Cell membrane</location>
        <topology evidence="19">Single-pass membrane protein</topology>
        <orientation evidence="19">Cytoplasmic side</orientation>
    </subcellularLocation>
</comment>
<keyword evidence="16 19" id="KW-0472">Membrane</keyword>
<dbReference type="InterPro" id="IPR008254">
    <property type="entry name" value="Flavodoxin/NO_synth"/>
</dbReference>
<evidence type="ECO:0000256" key="4">
    <source>
        <dbReference type="ARBA" id="ARBA00022643"/>
    </source>
</evidence>
<keyword evidence="4 19" id="KW-0288">FMN</keyword>
<dbReference type="InterPro" id="IPR017927">
    <property type="entry name" value="FAD-bd_FR_type"/>
</dbReference>
<dbReference type="Gene3D" id="2.40.30.10">
    <property type="entry name" value="Translation factors"/>
    <property type="match status" value="2"/>
</dbReference>
<keyword evidence="6 19" id="KW-1000">Mitochondrion outer membrane</keyword>
<feature type="domain" description="FAD-binding FR-type" evidence="21">
    <location>
        <begin position="288"/>
        <end position="563"/>
    </location>
</feature>
<dbReference type="InterPro" id="IPR017938">
    <property type="entry name" value="Riboflavin_synthase-like_b-brl"/>
</dbReference>
<comment type="similarity">
    <text evidence="19">Belongs to the NADPH--cytochrome P450 reductase family.</text>
</comment>
<evidence type="ECO:0000256" key="14">
    <source>
        <dbReference type="ARBA" id="ARBA00023098"/>
    </source>
</evidence>
<dbReference type="FunFam" id="2.40.30.10:FF:000109">
    <property type="entry name" value="NADPH--cytochrome P450 reductase"/>
    <property type="match status" value="1"/>
</dbReference>
<evidence type="ECO:0000256" key="7">
    <source>
        <dbReference type="ARBA" id="ARBA00022824"/>
    </source>
</evidence>
<comment type="similarity">
    <text evidence="19">In the N-terminal section; belongs to the flavodoxin family.</text>
</comment>
<dbReference type="GO" id="GO:0005741">
    <property type="term" value="C:mitochondrial outer membrane"/>
    <property type="evidence" value="ECO:0007669"/>
    <property type="project" value="UniProtKB-SubCell"/>
</dbReference>
<evidence type="ECO:0000256" key="6">
    <source>
        <dbReference type="ARBA" id="ARBA00022787"/>
    </source>
</evidence>
<organism evidence="22 23">
    <name type="scientific">Puccinia sorghi</name>
    <dbReference type="NCBI Taxonomy" id="27349"/>
    <lineage>
        <taxon>Eukaryota</taxon>
        <taxon>Fungi</taxon>
        <taxon>Dikarya</taxon>
        <taxon>Basidiomycota</taxon>
        <taxon>Pucciniomycotina</taxon>
        <taxon>Pucciniomycetes</taxon>
        <taxon>Pucciniales</taxon>
        <taxon>Pucciniaceae</taxon>
        <taxon>Puccinia</taxon>
    </lineage>
</organism>
<keyword evidence="1 19" id="KW-1003">Cell membrane</keyword>
<comment type="cofactor">
    <cofactor evidence="19">
        <name>FAD</name>
        <dbReference type="ChEBI" id="CHEBI:57692"/>
    </cofactor>
    <text evidence="19">Binds 1 FAD per monomer.</text>
</comment>
<proteinExistence type="inferred from homology"/>
<dbReference type="GO" id="GO:0005829">
    <property type="term" value="C:cytosol"/>
    <property type="evidence" value="ECO:0007669"/>
    <property type="project" value="TreeGrafter"/>
</dbReference>
<dbReference type="InterPro" id="IPR001094">
    <property type="entry name" value="Flavdoxin-like"/>
</dbReference>
<feature type="binding site" evidence="19">
    <location>
        <begin position="88"/>
        <end position="93"/>
    </location>
    <ligand>
        <name>FMN</name>
        <dbReference type="ChEBI" id="CHEBI:58210"/>
    </ligand>
</feature>
<feature type="binding site" evidence="19">
    <location>
        <begin position="483"/>
        <end position="486"/>
    </location>
    <ligand>
        <name>FAD</name>
        <dbReference type="ChEBI" id="CHEBI:57692"/>
    </ligand>
</feature>
<feature type="binding site" evidence="19">
    <location>
        <begin position="139"/>
        <end position="142"/>
    </location>
    <ligand>
        <name>FMN</name>
        <dbReference type="ChEBI" id="CHEBI:58210"/>
    </ligand>
</feature>
<dbReference type="AlphaFoldDB" id="A0A0L6VK46"/>
<evidence type="ECO:0000259" key="21">
    <source>
        <dbReference type="PROSITE" id="PS51384"/>
    </source>
</evidence>
<evidence type="ECO:0000256" key="12">
    <source>
        <dbReference type="ARBA" id="ARBA00023002"/>
    </source>
</evidence>
<accession>A0A0L6VK46</accession>
<dbReference type="SUPFAM" id="SSF52218">
    <property type="entry name" value="Flavoproteins"/>
    <property type="match status" value="1"/>
</dbReference>
<keyword evidence="10 19" id="KW-0752">Steroid biosynthesis</keyword>
<comment type="similarity">
    <text evidence="19">In the C-terminal section; belongs to the flavoprotein pyridine nucleotide cytochrome reductase family.</text>
</comment>
<feature type="binding site" evidence="19">
    <location>
        <begin position="501"/>
        <end position="503"/>
    </location>
    <ligand>
        <name>FAD</name>
        <dbReference type="ChEBI" id="CHEBI:57692"/>
    </ligand>
</feature>
<evidence type="ECO:0000256" key="9">
    <source>
        <dbReference type="ARBA" id="ARBA00022857"/>
    </source>
</evidence>
<keyword evidence="11 19" id="KW-1133">Transmembrane helix</keyword>
<evidence type="ECO:0000313" key="23">
    <source>
        <dbReference type="Proteomes" id="UP000037035"/>
    </source>
</evidence>
<evidence type="ECO:0000256" key="3">
    <source>
        <dbReference type="ARBA" id="ARBA00022630"/>
    </source>
</evidence>
<dbReference type="GO" id="GO:0003958">
    <property type="term" value="F:NADPH-hemoprotein reductase activity"/>
    <property type="evidence" value="ECO:0007669"/>
    <property type="project" value="UniProtKB-UniRule"/>
</dbReference>
<dbReference type="EC" id="1.6.2.4" evidence="19"/>
<dbReference type="OrthoDB" id="1856718at2759"/>
<dbReference type="GO" id="GO:0005789">
    <property type="term" value="C:endoplasmic reticulum membrane"/>
    <property type="evidence" value="ECO:0007669"/>
    <property type="project" value="UniProtKB-SubCell"/>
</dbReference>
<evidence type="ECO:0000256" key="10">
    <source>
        <dbReference type="ARBA" id="ARBA00022955"/>
    </source>
</evidence>
<feature type="transmembrane region" description="Helical" evidence="19">
    <location>
        <begin position="777"/>
        <end position="796"/>
    </location>
</feature>
<feature type="binding site" evidence="19">
    <location>
        <position position="595"/>
    </location>
    <ligand>
        <name>NADP(+)</name>
        <dbReference type="ChEBI" id="CHEBI:58349"/>
    </ligand>
</feature>
<dbReference type="PROSITE" id="PS51384">
    <property type="entry name" value="FAD_FR"/>
    <property type="match status" value="1"/>
</dbReference>
<dbReference type="Proteomes" id="UP000037035">
    <property type="component" value="Unassembled WGS sequence"/>
</dbReference>
<dbReference type="EMBL" id="LAVV01004976">
    <property type="protein sequence ID" value="KNZ61138.1"/>
    <property type="molecule type" value="Genomic_DNA"/>
</dbReference>
<dbReference type="STRING" id="27349.A0A0L6VK46"/>
<dbReference type="GO" id="GO:0006696">
    <property type="term" value="P:ergosterol biosynthetic process"/>
    <property type="evidence" value="ECO:0007669"/>
    <property type="project" value="UniProtKB-UniRule"/>
</dbReference>
<keyword evidence="14 19" id="KW-0443">Lipid metabolism</keyword>
<evidence type="ECO:0000256" key="17">
    <source>
        <dbReference type="ARBA" id="ARBA00023166"/>
    </source>
</evidence>
<dbReference type="Gene3D" id="3.40.50.360">
    <property type="match status" value="1"/>
</dbReference>
<dbReference type="PANTHER" id="PTHR19384:SF17">
    <property type="entry name" value="NADPH--CYTOCHROME P450 REDUCTASE"/>
    <property type="match status" value="1"/>
</dbReference>
<name>A0A0L6VK46_9BASI</name>
<dbReference type="HAMAP" id="MF_03212">
    <property type="entry name" value="NCPR"/>
    <property type="match status" value="1"/>
</dbReference>
<dbReference type="InterPro" id="IPR023173">
    <property type="entry name" value="NADPH_Cyt_P450_Rdtase_alpha"/>
</dbReference>
<dbReference type="GO" id="GO:0005886">
    <property type="term" value="C:plasma membrane"/>
    <property type="evidence" value="ECO:0007669"/>
    <property type="project" value="UniProtKB-SubCell"/>
</dbReference>
<dbReference type="Pfam" id="PF00258">
    <property type="entry name" value="Flavodoxin_1"/>
    <property type="match status" value="1"/>
</dbReference>
<dbReference type="PRINTS" id="PR00369">
    <property type="entry name" value="FLAVODOXIN"/>
</dbReference>
<dbReference type="PANTHER" id="PTHR19384">
    <property type="entry name" value="NITRIC OXIDE SYNTHASE-RELATED"/>
    <property type="match status" value="1"/>
</dbReference>
<evidence type="ECO:0000256" key="2">
    <source>
        <dbReference type="ARBA" id="ARBA00022516"/>
    </source>
</evidence>
<dbReference type="FunFam" id="3.40.50.360:FF:000024">
    <property type="entry name" value="NADPH--cytochrome P450 reductase"/>
    <property type="match status" value="1"/>
</dbReference>
<dbReference type="VEuPathDB" id="FungiDB:VP01_1447g6"/>
<evidence type="ECO:0000313" key="22">
    <source>
        <dbReference type="EMBL" id="KNZ61138.1"/>
    </source>
</evidence>
<keyword evidence="3 19" id="KW-0285">Flavoprotein</keyword>
<comment type="catalytic activity">
    <reaction evidence="19">
        <text>2 oxidized [cytochrome P450] + NADPH = 2 reduced [cytochrome P450] + NADP(+) + H(+)</text>
        <dbReference type="Rhea" id="RHEA:24040"/>
        <dbReference type="Rhea" id="RHEA-COMP:14627"/>
        <dbReference type="Rhea" id="RHEA-COMP:14628"/>
        <dbReference type="ChEBI" id="CHEBI:15378"/>
        <dbReference type="ChEBI" id="CHEBI:55376"/>
        <dbReference type="ChEBI" id="CHEBI:57783"/>
        <dbReference type="ChEBI" id="CHEBI:58349"/>
        <dbReference type="ChEBI" id="CHEBI:60344"/>
        <dbReference type="EC" id="1.6.2.4"/>
    </reaction>
</comment>
<reference evidence="22 23" key="1">
    <citation type="submission" date="2015-08" db="EMBL/GenBank/DDBJ databases">
        <title>Next Generation Sequencing and Analysis of the Genome of Puccinia sorghi L Schw, the Causal Agent of Maize Common Rust.</title>
        <authorList>
            <person name="Rochi L."/>
            <person name="Burguener G."/>
            <person name="Darino M."/>
            <person name="Turjanski A."/>
            <person name="Kreff E."/>
            <person name="Dieguez M.J."/>
            <person name="Sacco F."/>
        </authorList>
    </citation>
    <scope>NUCLEOTIDE SEQUENCE [LARGE SCALE GENOMIC DNA]</scope>
    <source>
        <strain evidence="22 23">RO10H11247</strain>
    </source>
</reference>
<comment type="cofactor">
    <cofactor evidence="19">
        <name>FMN</name>
        <dbReference type="ChEBI" id="CHEBI:58210"/>
    </cofactor>
    <text evidence="19">Binds 1 FMN per monomer.</text>
</comment>
<dbReference type="PROSITE" id="PS50902">
    <property type="entry name" value="FLAVODOXIN_LIKE"/>
    <property type="match status" value="1"/>
</dbReference>
<dbReference type="InterPro" id="IPR003097">
    <property type="entry name" value="CysJ-like_FAD-binding"/>
</dbReference>
<keyword evidence="8 19" id="KW-0274">FAD</keyword>
<dbReference type="Gene3D" id="1.20.990.10">
    <property type="entry name" value="NADPH-cytochrome p450 Reductase, Chain A, domain 3"/>
    <property type="match status" value="1"/>
</dbReference>
<keyword evidence="15 19" id="KW-0496">Mitochondrion</keyword>
<evidence type="ECO:0000256" key="19">
    <source>
        <dbReference type="HAMAP-Rule" id="MF_03212"/>
    </source>
</evidence>
<feature type="domain" description="Flavodoxin-like" evidence="20">
    <location>
        <begin position="82"/>
        <end position="228"/>
    </location>
</feature>
<feature type="binding site" evidence="19">
    <location>
        <position position="307"/>
    </location>
    <ligand>
        <name>NADP(+)</name>
        <dbReference type="ChEBI" id="CHEBI:58349"/>
    </ligand>
</feature>
<evidence type="ECO:0000256" key="8">
    <source>
        <dbReference type="ARBA" id="ARBA00022827"/>
    </source>
</evidence>
<dbReference type="InterPro" id="IPR023208">
    <property type="entry name" value="P450R"/>
</dbReference>
<keyword evidence="23" id="KW-1185">Reference proteome</keyword>
<gene>
    <name evidence="22" type="ORF">VP01_1447g6</name>
</gene>
<comment type="caution">
    <text evidence="22">The sequence shown here is derived from an EMBL/GenBank/DDBJ whole genome shotgun (WGS) entry which is preliminary data.</text>
</comment>
<keyword evidence="12 19" id="KW-0560">Oxidoreductase</keyword>
<keyword evidence="18 19" id="KW-0753">Steroid metabolism</keyword>
<evidence type="ECO:0000256" key="13">
    <source>
        <dbReference type="ARBA" id="ARBA00023011"/>
    </source>
</evidence>
<comment type="function">
    <text evidence="19">This enzyme is required for electron transfer from NADP to cytochrome P450 in microsomes. It can also provide electron transfer to heme oxygenase and cytochrome B5. Involved in ergosterol biosynthesis.</text>
</comment>
<keyword evidence="9 19" id="KW-0521">NADP</keyword>
<dbReference type="SUPFAM" id="SSF63380">
    <property type="entry name" value="Riboflavin synthase domain-like"/>
    <property type="match status" value="1"/>
</dbReference>
<dbReference type="Pfam" id="PF00175">
    <property type="entry name" value="NAD_binding_1"/>
    <property type="match status" value="1"/>
</dbReference>
<evidence type="ECO:0000256" key="16">
    <source>
        <dbReference type="ARBA" id="ARBA00023136"/>
    </source>
</evidence>
<evidence type="ECO:0000259" key="20">
    <source>
        <dbReference type="PROSITE" id="PS50902"/>
    </source>
</evidence>
<dbReference type="GO" id="GO:0010181">
    <property type="term" value="F:FMN binding"/>
    <property type="evidence" value="ECO:0007669"/>
    <property type="project" value="UniProtKB-UniRule"/>
</dbReference>
<dbReference type="Pfam" id="PF00667">
    <property type="entry name" value="FAD_binding_1"/>
    <property type="match status" value="2"/>
</dbReference>
<keyword evidence="17 19" id="KW-1207">Sterol metabolism</keyword>
<dbReference type="SUPFAM" id="SSF52343">
    <property type="entry name" value="Ferredoxin reductase-like, C-terminal NADP-linked domain"/>
    <property type="match status" value="1"/>
</dbReference>
<evidence type="ECO:0000256" key="1">
    <source>
        <dbReference type="ARBA" id="ARBA00022475"/>
    </source>
</evidence>
<dbReference type="Gene3D" id="3.40.50.80">
    <property type="entry name" value="Nucleotide-binding domain of ferredoxin-NADP reductase (FNR) module"/>
    <property type="match status" value="1"/>
</dbReference>
<keyword evidence="13 19" id="KW-0756">Sterol biosynthesis</keyword>
<dbReference type="GO" id="GO:0050660">
    <property type="term" value="F:flavin adenine dinucleotide binding"/>
    <property type="evidence" value="ECO:0007669"/>
    <property type="project" value="UniProtKB-UniRule"/>
</dbReference>
<evidence type="ECO:0000256" key="18">
    <source>
        <dbReference type="ARBA" id="ARBA00023221"/>
    </source>
</evidence>
<keyword evidence="2 19" id="KW-0444">Lipid biosynthesis</keyword>
<dbReference type="InterPro" id="IPR029039">
    <property type="entry name" value="Flavoprotein-like_sf"/>
</dbReference>
<keyword evidence="5 19" id="KW-0812">Transmembrane</keyword>
<dbReference type="GO" id="GO:0050661">
    <property type="term" value="F:NADP binding"/>
    <property type="evidence" value="ECO:0007669"/>
    <property type="project" value="UniProtKB-UniRule"/>
</dbReference>
<dbReference type="FunFam" id="2.40.30.10:FF:000100">
    <property type="entry name" value="NADPH--cytochrome P450 reductase"/>
    <property type="match status" value="1"/>
</dbReference>
<keyword evidence="7 19" id="KW-0256">Endoplasmic reticulum</keyword>
<evidence type="ECO:0000256" key="15">
    <source>
        <dbReference type="ARBA" id="ARBA00023128"/>
    </source>
</evidence>
<feature type="binding site" evidence="19">
    <location>
        <begin position="710"/>
        <end position="714"/>
    </location>
    <ligand>
        <name>NADP(+)</name>
        <dbReference type="ChEBI" id="CHEBI:58349"/>
    </ligand>
</feature>
<dbReference type="InterPro" id="IPR001433">
    <property type="entry name" value="OxRdtase_FAD/NAD-bd"/>
</dbReference>
<sequence>MFSLSSTDLVLLSLIGAFTLYWLYGRLFSNSSSSTSSLSSANNQKPLPGFNNLNAARSESNPELLAAGRDFVKKMEIQKKKVVVFYGSQTGTAEDYATRIAKEAKSKFGISSLVADPEDYDFDCLEKLRPDQLAIFVLATYGEGEPTDNAVNMLDQLKEQQAEGVSLEDLNYVVFALGNRTYEQFCQMGIVVDELLTKRGAKRIGELGMGDDDKSMEEDYLAWKDPMWEEVQKVMGWEEGAGGDEPDFLVKEVEVNPDKEGSIDDSQVYRGELSGRALVGTRGIFDAKNPCPARVANAKELFAAGDRNCVHMEFEIQGTGIRYQAGDHLAVWPVNPDSEVTRLMKLLGLWEKRATAVEISSLDTMLAKVPFPTPASYEAIFRHYVDISCVASRQLLSGLAKFAPTESASAALKAIGSDKEHYQRVVAAHGLRLGECLMSVLPGGSEQLSIEDPLSDDFGQGWLQTYHIPFDQIVSGLPRLQPRFYSISSSPKMYPDHIHITAVVLKYPSGGRMIYGCGTNYILNAKMFLHGEKERMEHQPIDQRSSGAPHYTLTGPRGKYLEEGKKLKIPIHVRRSNFRLPTSPKIPVIMIGPGTGVAPFRAFVQERLMLARKAKAKAKEVDGPEAEADALNDWADLMLFYGCRNADQDFLYQNEWPEYAEEFNGKFKMVCPFVCNIPQSQVVLEAIILTILLVVQFTAISRRPELGGKKEYVQDLMKLESEKIYKMIIEQKGYVFICGDGKNMVKCVEETLKDIFESTGVKNGATELKFLKDRNRLLLVGFSFLSCIFSAWQLWLTNKLFVTRRMSGPE</sequence>
<dbReference type="InterPro" id="IPR039261">
    <property type="entry name" value="FNR_nucleotide-bd"/>
</dbReference>
<feature type="binding site" evidence="19">
    <location>
        <position position="507"/>
    </location>
    <ligand>
        <name>FAD</name>
        <dbReference type="ChEBI" id="CHEBI:57692"/>
    </ligand>
</feature>